<dbReference type="OrthoDB" id="2013972at2759"/>
<evidence type="ECO:0000313" key="3">
    <source>
        <dbReference type="Proteomes" id="UP000019487"/>
    </source>
</evidence>
<gene>
    <name evidence="2" type="ORF">SBOR_5480</name>
</gene>
<comment type="caution">
    <text evidence="2">The sequence shown here is derived from an EMBL/GenBank/DDBJ whole genome shotgun (WGS) entry which is preliminary data.</text>
</comment>
<dbReference type="HOGENOM" id="CLU_072455_1_1_1"/>
<name>W9CE31_SCLBF</name>
<sequence length="238" mass="27391">MTSDFTPKDPFPIITPLPRSLYPTTFHYNPVDFRRQDESPDTEWYSQPRFVQHLDDGAISVLKHYYSRRITPQSHVLDICSSWVSHLPSTLKPNVMVGIGLNEAELKQNEHLTKYVVKDLNIDPKFEGIDDATMDVVMCNVSVDYLTQPIRVFEEMRRVLKEGGTAHMALSYRCFPTKVVRKWLQMDDAEKRRWVGGYFWASGGWENVQEVVLKEGGYEDPMFVVRGRKMGKCGLGGP</sequence>
<dbReference type="GO" id="GO:0008757">
    <property type="term" value="F:S-adenosylmethionine-dependent methyltransferase activity"/>
    <property type="evidence" value="ECO:0007669"/>
    <property type="project" value="InterPro"/>
</dbReference>
<dbReference type="AlphaFoldDB" id="W9CE31"/>
<evidence type="ECO:0000313" key="2">
    <source>
        <dbReference type="EMBL" id="ESZ94126.1"/>
    </source>
</evidence>
<dbReference type="PANTHER" id="PTHR43036:SF2">
    <property type="entry name" value="OS04G0481300 PROTEIN"/>
    <property type="match status" value="1"/>
</dbReference>
<organism evidence="2 3">
    <name type="scientific">Sclerotinia borealis (strain F-4128)</name>
    <dbReference type="NCBI Taxonomy" id="1432307"/>
    <lineage>
        <taxon>Eukaryota</taxon>
        <taxon>Fungi</taxon>
        <taxon>Dikarya</taxon>
        <taxon>Ascomycota</taxon>
        <taxon>Pezizomycotina</taxon>
        <taxon>Leotiomycetes</taxon>
        <taxon>Helotiales</taxon>
        <taxon>Sclerotiniaceae</taxon>
        <taxon>Sclerotinia</taxon>
    </lineage>
</organism>
<evidence type="ECO:0000259" key="1">
    <source>
        <dbReference type="Pfam" id="PF08241"/>
    </source>
</evidence>
<keyword evidence="3" id="KW-1185">Reference proteome</keyword>
<reference evidence="2 3" key="1">
    <citation type="journal article" date="2014" name="Genome Announc.">
        <title>Draft genome sequence of Sclerotinia borealis, a psychrophilic plant pathogenic fungus.</title>
        <authorList>
            <person name="Mardanov A.V."/>
            <person name="Beletsky A.V."/>
            <person name="Kadnikov V.V."/>
            <person name="Ignatov A.N."/>
            <person name="Ravin N.V."/>
        </authorList>
    </citation>
    <scope>NUCLEOTIDE SEQUENCE [LARGE SCALE GENOMIC DNA]</scope>
    <source>
        <strain evidence="3">F-4157</strain>
    </source>
</reference>
<protein>
    <recommendedName>
        <fullName evidence="1">Methyltransferase type 11 domain-containing protein</fullName>
    </recommendedName>
</protein>
<proteinExistence type="predicted"/>
<dbReference type="Gene3D" id="3.40.50.150">
    <property type="entry name" value="Vaccinia Virus protein VP39"/>
    <property type="match status" value="1"/>
</dbReference>
<feature type="domain" description="Methyltransferase type 11" evidence="1">
    <location>
        <begin position="108"/>
        <end position="166"/>
    </location>
</feature>
<accession>W9CE31</accession>
<dbReference type="PANTHER" id="PTHR43036">
    <property type="entry name" value="OSJNBB0011N17.9 PROTEIN"/>
    <property type="match status" value="1"/>
</dbReference>
<dbReference type="Proteomes" id="UP000019487">
    <property type="component" value="Unassembled WGS sequence"/>
</dbReference>
<dbReference type="InterPro" id="IPR013216">
    <property type="entry name" value="Methyltransf_11"/>
</dbReference>
<dbReference type="InterPro" id="IPR029063">
    <property type="entry name" value="SAM-dependent_MTases_sf"/>
</dbReference>
<dbReference type="Pfam" id="PF08241">
    <property type="entry name" value="Methyltransf_11"/>
    <property type="match status" value="1"/>
</dbReference>
<dbReference type="EMBL" id="AYSA01000266">
    <property type="protein sequence ID" value="ESZ94126.1"/>
    <property type="molecule type" value="Genomic_DNA"/>
</dbReference>
<dbReference type="SUPFAM" id="SSF53335">
    <property type="entry name" value="S-adenosyl-L-methionine-dependent methyltransferases"/>
    <property type="match status" value="1"/>
</dbReference>